<organism evidence="3">
    <name type="scientific">uncultured Caudovirales phage</name>
    <dbReference type="NCBI Taxonomy" id="2100421"/>
    <lineage>
        <taxon>Viruses</taxon>
        <taxon>Duplodnaviria</taxon>
        <taxon>Heunggongvirae</taxon>
        <taxon>Uroviricota</taxon>
        <taxon>Caudoviricetes</taxon>
        <taxon>Peduoviridae</taxon>
        <taxon>Maltschvirus</taxon>
        <taxon>Maltschvirus maltsch</taxon>
    </lineage>
</organism>
<dbReference type="InterPro" id="IPR040561">
    <property type="entry name" value="LPD38"/>
</dbReference>
<proteinExistence type="predicted"/>
<accession>A0A6J5PDF5</accession>
<feature type="region of interest" description="Disordered" evidence="1">
    <location>
        <begin position="1918"/>
        <end position="1962"/>
    </location>
</feature>
<evidence type="ECO:0000256" key="1">
    <source>
        <dbReference type="SAM" id="MobiDB-lite"/>
    </source>
</evidence>
<feature type="compositionally biased region" description="Basic and acidic residues" evidence="1">
    <location>
        <begin position="1918"/>
        <end position="1929"/>
    </location>
</feature>
<reference evidence="3" key="1">
    <citation type="submission" date="2020-04" db="EMBL/GenBank/DDBJ databases">
        <authorList>
            <person name="Chiriac C."/>
            <person name="Salcher M."/>
            <person name="Ghai R."/>
            <person name="Kavagutti S V."/>
        </authorList>
    </citation>
    <scope>NUCLEOTIDE SEQUENCE</scope>
</reference>
<dbReference type="EMBL" id="LR796806">
    <property type="protein sequence ID" value="CAB4167936.1"/>
    <property type="molecule type" value="Genomic_DNA"/>
</dbReference>
<feature type="domain" description="Large polyvalent protein associated" evidence="2">
    <location>
        <begin position="2614"/>
        <end position="2812"/>
    </location>
</feature>
<dbReference type="Pfam" id="PF18857">
    <property type="entry name" value="LPD38"/>
    <property type="match status" value="1"/>
</dbReference>
<sequence>MAVISVPSSATGATYSVRIAGDVPTAEEQARIDAYVAQQESVRSKYFGPSEAAAEEEGGGLGSALGVGVDILQQGFGSAVEGFGTSTGLDFLRDYGASVAEANKQQVMEATPGLTGYEDVEDVGSALSFFGETLAQQAPQLGVSIGGGYAGSKLGGAIGTAIAPGVGTAAGAVIGGLAGSILANIPFFYGQNRERQKEVIESTGKDAEVSEGAAFLASLPQAALDGLVDRLLIGKVIKPEMISSGGIFTRAVKGTTAGSVVEAPTEIGQQLIERYQAGLPIWDDEAFEEYKQAAIVGGLVGGTVSGTVNVLGGDSRAAQKKKDDEAAAAQLEEDQREEAEAASKQIKFGEQPVAEPEAEEDAVTGTLMLPAPTAGAAPQESLVTPEAEAQAQPKRKTVKFRWRDYTAAVQAVAGSGDASIPNIQKASSPDGKTDTPPAIAKAIRARMVADGVIVADKKAKGGYRAVPDAVPPVNPTESYQRTLDDLQKDTDEAAMAREKAVQDARRAEQTGTKADARKFMLQADAAQRAIDAAAATRQEVEARLPSAAASAAVPSVEQPGSLIADGKAAVPITEAPESIQTVAVSNRTKRLKESLDYYQKEAAAKAAQVRQLQAAGKKVQLPKSDIDKIARLEQEAAIAIREAAAIRVQLNRPAKDIEESRAQVAAARAKEASAAAERAARAPAYTAKEGELFSSLRRLLDGYGLSDVKLVAERVLRPKGAPENALIEGMMDVDRRNGNRIIALALGVYDPNMTQKELFDAISGVMNHEVIHVLRSLGLFTDAEWKTLSDLAARQRYMKLKDGKPVERGYTYLQRAQGMYSSSDPEIQLEEAVAEMFRDYVAGTLKIGGKPKTLMDRIKGFFRAMWKSHEDAGITDPNLIFEGVRFGDIGRRERKDAAAPDGNARLSRLIATDNPGGEWLKNKQRRAEQDMRTADPGSSSSKGITGSITAYMPKPVNMPVDILSSLTGANDEVRRPGDARYDELAEDVARRGFVPDQDGNAVVVGVNHLGQAYLKEGNTRVAVARDFGVPSVRAEVRWFNGGELADGPFSPAAVERLATEGGRDDVGRDESKDVRESRRIEAAAAASATGSPLEVAAQRYSARTTAGNPEYGQLTPLDLDDLTDGFFERPGWAILTATNTKLEGPFKDSQNARSHAQLRADMEYAGIPYRVVEGMYAGEPDGISYIILTDEPTAMKLGMRFSQESIITNRGLVYTMNALPRVERKDDVFYGEEAKQKDYWTDLGEGDAFSLDLDFSTGPTNADIGPGFYTVDNRPQLPIRASDGLVELHHWSDKELDVVDPAFAGTGPLKGDERGLPDKLVFFGINPRDDDRLQGTGYVKEVDLGDNEHIALVKPDDLYPWFSDPDNLATDLDKNDRRARTEYQRRIRNAGYKGYYTERIDTTSTPLGNVAALFDKVPVKSAREVQLALRNQPRYSMISGIKKPLTKSERKLTVLDRMDPVTAEFFSDGKTRSVMEALTDLYNPRKNVVIMPGDTDSVKTLARLMLAELRMALIRSPEAIGWYGTTLAKAKKVAALLHPEISPVNPYSGAKSNTYDPNAEHAWDLAMAITSNGMAVSENAKFANVQYEHWKETGQFLEEGTGDQGTGMVAAFRAYNTMKRTMTDDQIAEFLSRKMTVRDLRNNPILKDIGVKVGSSESADAVINGSFIFGPKIGQGFYQNLRGNFDPLTMDLWFMRMFNRLTGRPFFEAKEKTLLENAERVASEANSDALSDYDKRVKRIAMESENIDIVTPENADRFAVAFDKIYQRDFKKFYDVAVAESGLSPKSREAKAIGKAARPLGSQLVLSSKRYRENLEISPQDAPRGPKDRAYMRAVVDQVKAALASDGIDISTADIQAVMWYAEKQLFAAMGVRQGKGGDNDYVDGAIELLRSKGIVDDEIARTLPEAERDRLRYRTAAERTAARVRGEPQPDVQGGGGSQDVPGATLGGGPSAAQGDGDQGGVNRRLSVRYAVSPITPAMQRKIQANQQSLMYASTADVLAGLISKTRIADREQAKKFTDGVLRRFQDSMLPIGRMIQELSAKGLTITDAMDTYLQENLMHGKVGERIRANKAGLYDPVAKAIKRINVPKARIDQLVALSNAAAGGKGYVSLSLEVGDNPSLVLANAYLYAAHARERNRYIKANKDKANNSGSGMGDAEASAIIQWFASLDPANSAAIADLEKGIRLIVADTNQTRVDGGLISSTVVDPYNFYVPLRGLLDQDNPTNEDDSPGNRTTPGLGARGREDRRTTGRYDYATDVVANVFAQNSNAIVRAERNKVGQSLLRLLRSDPSMTDSYAKVLPYAPKVKVSRGGKMVEVPDQKAYDKPNILVVKEDGKETFVEFTDTTMAGAMNGKNGLSIETGRGLIGAMAKINRYLATINTSYNPEFIITNMIRDLTTAGVQINQFEMEGLTSDALSGVPSALKGITRSIRDNDNSSEWAKVYREFVEAGGQNSTNQMNSIADYTDDIASMLGDISQSGIRGKWASVKNGFVGKGVGSVLNFLEDYNTVVENGIRVSTYKALIDRGVSKDRAAQAARNVTVNFAKRGDYGQLMGAFYLFYNASIQGSFALLNAATRSKKVQKILLGVAASGFVLDAVNGMLSGEDEDGERIYDKIPDHVLEHNLVIMDFLGVSDRGYITIPLPYGINLPFNTGRALSRYARGGYTMGEAGTSITSTLLDVVNPLGGTESFENFAAPTVLDPIIDVIGNEDFAGKPIYKEGLAFDRTPAPVSQLYWSTTSPSAIWIANNLNSLTGGNEVRPGLVDMSPDIIQFWFEFVTGGIGRFAMNTAEVPFTVVEEGITPENIRNIPFVKKVIGSVSEREDMTSYIEGAKQILTAGEELKRARESGDREWAKQTIGRYGAELRLVGPIKSIESNLRKISKMKNDINRSKSMPDAQKKVMLERLEERRQMLLSRANKLIKDAGL</sequence>
<gene>
    <name evidence="3" type="ORF">UFOVP858_80</name>
</gene>
<feature type="compositionally biased region" description="Low complexity" evidence="1">
    <location>
        <begin position="937"/>
        <end position="949"/>
    </location>
</feature>
<evidence type="ECO:0000313" key="3">
    <source>
        <dbReference type="EMBL" id="CAB4167936.1"/>
    </source>
</evidence>
<name>A0A6J5PDF5_9CAUD</name>
<evidence type="ECO:0000259" key="2">
    <source>
        <dbReference type="Pfam" id="PF18857"/>
    </source>
</evidence>
<feature type="region of interest" description="Disordered" evidence="1">
    <location>
        <begin position="2218"/>
        <end position="2251"/>
    </location>
</feature>
<protein>
    <recommendedName>
        <fullName evidence="2">Large polyvalent protein associated domain-containing protein</fullName>
    </recommendedName>
</protein>
<feature type="region of interest" description="Disordered" evidence="1">
    <location>
        <begin position="894"/>
        <end position="950"/>
    </location>
</feature>